<evidence type="ECO:0000313" key="6">
    <source>
        <dbReference type="EMBL" id="AKB44727.1"/>
    </source>
</evidence>
<evidence type="ECO:0000256" key="3">
    <source>
        <dbReference type="ARBA" id="ARBA00022722"/>
    </source>
</evidence>
<keyword evidence="5" id="KW-0378">Hydrolase</keyword>
<keyword evidence="3" id="KW-0540">Nuclease</keyword>
<name>A0A0E3Q5E3_9EURY</name>
<sequence>MGRETFLNDEKTKSAVVRQLEIIGEAAKAVPADIRALAPDIDWRNISGMRDRIIHAYFNVDYSLVWDTIVSDVPVLESRIKMLVNELKK</sequence>
<proteinExistence type="predicted"/>
<dbReference type="KEGG" id="mvc:MSVAZ_2458"/>
<keyword evidence="4" id="KW-0547">Nucleotide-binding</keyword>
<accession>A0A0E3Q5E3</accession>
<keyword evidence="7" id="KW-1185">Reference proteome</keyword>
<dbReference type="PANTHER" id="PTHR34139">
    <property type="entry name" value="UPF0331 PROTEIN MJ0127"/>
    <property type="match status" value="1"/>
</dbReference>
<dbReference type="PATRIC" id="fig|1434123.4.peg.3006"/>
<dbReference type="GO" id="GO:0110001">
    <property type="term" value="C:toxin-antitoxin complex"/>
    <property type="evidence" value="ECO:0007669"/>
    <property type="project" value="InterPro"/>
</dbReference>
<dbReference type="AlphaFoldDB" id="A0A0E3Q5E3"/>
<gene>
    <name evidence="6" type="ORF">MSVAZ_2458</name>
</gene>
<dbReference type="GO" id="GO:0016787">
    <property type="term" value="F:hydrolase activity"/>
    <property type="evidence" value="ECO:0007669"/>
    <property type="project" value="UniProtKB-KW"/>
</dbReference>
<dbReference type="Pfam" id="PF01934">
    <property type="entry name" value="HepT-like"/>
    <property type="match status" value="1"/>
</dbReference>
<evidence type="ECO:0000313" key="7">
    <source>
        <dbReference type="Proteomes" id="UP000033096"/>
    </source>
</evidence>
<evidence type="ECO:0000256" key="1">
    <source>
        <dbReference type="ARBA" id="ARBA00022553"/>
    </source>
</evidence>
<dbReference type="EMBL" id="CP009520">
    <property type="protein sequence ID" value="AKB44727.1"/>
    <property type="molecule type" value="Genomic_DNA"/>
</dbReference>
<dbReference type="STRING" id="1434123.MSVAZ_2458"/>
<evidence type="ECO:0000256" key="2">
    <source>
        <dbReference type="ARBA" id="ARBA00022649"/>
    </source>
</evidence>
<organism evidence="6 7">
    <name type="scientific">Methanosarcina vacuolata Z-761</name>
    <dbReference type="NCBI Taxonomy" id="1434123"/>
    <lineage>
        <taxon>Archaea</taxon>
        <taxon>Methanobacteriati</taxon>
        <taxon>Methanobacteriota</taxon>
        <taxon>Stenosarchaea group</taxon>
        <taxon>Methanomicrobia</taxon>
        <taxon>Methanosarcinales</taxon>
        <taxon>Methanosarcinaceae</taxon>
        <taxon>Methanosarcina</taxon>
    </lineage>
</organism>
<protein>
    <recommendedName>
        <fullName evidence="8">Nucleotidyltransferase</fullName>
    </recommendedName>
</protein>
<keyword evidence="1" id="KW-0597">Phosphoprotein</keyword>
<dbReference type="Proteomes" id="UP000033096">
    <property type="component" value="Chromosome"/>
</dbReference>
<evidence type="ECO:0000256" key="4">
    <source>
        <dbReference type="ARBA" id="ARBA00022741"/>
    </source>
</evidence>
<dbReference type="InterPro" id="IPR051813">
    <property type="entry name" value="HepT_RNase_toxin"/>
</dbReference>
<dbReference type="GO" id="GO:0000166">
    <property type="term" value="F:nucleotide binding"/>
    <property type="evidence" value="ECO:0007669"/>
    <property type="project" value="UniProtKB-KW"/>
</dbReference>
<dbReference type="PANTHER" id="PTHR34139:SF1">
    <property type="entry name" value="RNASE MJ1380-RELATED"/>
    <property type="match status" value="1"/>
</dbReference>
<evidence type="ECO:0008006" key="8">
    <source>
        <dbReference type="Google" id="ProtNLM"/>
    </source>
</evidence>
<reference evidence="6 7" key="1">
    <citation type="submission" date="2014-07" db="EMBL/GenBank/DDBJ databases">
        <title>Methanogenic archaea and the global carbon cycle.</title>
        <authorList>
            <person name="Henriksen J.R."/>
            <person name="Luke J."/>
            <person name="Reinhart S."/>
            <person name="Benedict M.N."/>
            <person name="Youngblut N.D."/>
            <person name="Metcalf M.E."/>
            <person name="Whitaker R.J."/>
            <person name="Metcalf W.W."/>
        </authorList>
    </citation>
    <scope>NUCLEOTIDE SEQUENCE [LARGE SCALE GENOMIC DNA]</scope>
    <source>
        <strain evidence="6 7">Z-761</strain>
    </source>
</reference>
<dbReference type="HOGENOM" id="CLU_142825_5_0_2"/>
<keyword evidence="2" id="KW-1277">Toxin-antitoxin system</keyword>
<dbReference type="InterPro" id="IPR008201">
    <property type="entry name" value="HepT-like"/>
</dbReference>
<evidence type="ECO:0000256" key="5">
    <source>
        <dbReference type="ARBA" id="ARBA00022801"/>
    </source>
</evidence>
<dbReference type="GO" id="GO:0004540">
    <property type="term" value="F:RNA nuclease activity"/>
    <property type="evidence" value="ECO:0007669"/>
    <property type="project" value="InterPro"/>
</dbReference>